<reference evidence="3" key="1">
    <citation type="submission" date="2018-11" db="EMBL/GenBank/DDBJ databases">
        <title>Genome sequencing of a novel mesophilic and cellulolytic organism within the genus Hungateiclostridium.</title>
        <authorList>
            <person name="Rettenmaier R."/>
            <person name="Liebl W."/>
            <person name="Zverlov V."/>
        </authorList>
    </citation>
    <scope>NUCLEOTIDE SEQUENCE [LARGE SCALE GENOMIC DNA]</scope>
    <source>
        <strain evidence="3">N2K1</strain>
    </source>
</reference>
<dbReference type="AlphaFoldDB" id="A0A4Q0IBT0"/>
<comment type="caution">
    <text evidence="2">The sequence shown here is derived from an EMBL/GenBank/DDBJ whole genome shotgun (WGS) entry which is preliminary data.</text>
</comment>
<dbReference type="RefSeq" id="WP_128705613.1">
    <property type="nucleotide sequence ID" value="NZ_RLII01000001.1"/>
</dbReference>
<evidence type="ECO:0000256" key="1">
    <source>
        <dbReference type="SAM" id="SignalP"/>
    </source>
</evidence>
<accession>A0A4Q0IBT0</accession>
<keyword evidence="1" id="KW-0732">Signal</keyword>
<feature type="signal peptide" evidence="1">
    <location>
        <begin position="1"/>
        <end position="23"/>
    </location>
</feature>
<organism evidence="2 3">
    <name type="scientific">Acetivibrio mesophilus</name>
    <dbReference type="NCBI Taxonomy" id="2487273"/>
    <lineage>
        <taxon>Bacteria</taxon>
        <taxon>Bacillati</taxon>
        <taxon>Bacillota</taxon>
        <taxon>Clostridia</taxon>
        <taxon>Eubacteriales</taxon>
        <taxon>Oscillospiraceae</taxon>
        <taxon>Acetivibrio</taxon>
    </lineage>
</organism>
<sequence>MNKKSLLLIFLCFILILTGCSNGAPSYTDFVIPKGDESNLVPVDSYQTSQQKTYTNEGITPTYIAEYKSENELCSIIVYKEYYDVTLDYENGTPGEVGTAYAEMILKVFPDYPQIMEPIFMKISGLHLVEILMKHLQWKRECIPSLKVWIKGTKKN</sequence>
<proteinExistence type="predicted"/>
<protein>
    <recommendedName>
        <fullName evidence="4">Lipoprotein</fullName>
    </recommendedName>
</protein>
<dbReference type="PROSITE" id="PS51257">
    <property type="entry name" value="PROKAR_LIPOPROTEIN"/>
    <property type="match status" value="1"/>
</dbReference>
<gene>
    <name evidence="2" type="ORF">EFD62_01100</name>
</gene>
<name>A0A4Q0IBT0_9FIRM</name>
<dbReference type="Proteomes" id="UP000289166">
    <property type="component" value="Unassembled WGS sequence"/>
</dbReference>
<feature type="chain" id="PRO_5020742899" description="Lipoprotein" evidence="1">
    <location>
        <begin position="24"/>
        <end position="156"/>
    </location>
</feature>
<evidence type="ECO:0000313" key="3">
    <source>
        <dbReference type="Proteomes" id="UP000289166"/>
    </source>
</evidence>
<keyword evidence="3" id="KW-1185">Reference proteome</keyword>
<evidence type="ECO:0008006" key="4">
    <source>
        <dbReference type="Google" id="ProtNLM"/>
    </source>
</evidence>
<dbReference type="EMBL" id="RLII01000001">
    <property type="protein sequence ID" value="RXE60562.1"/>
    <property type="molecule type" value="Genomic_DNA"/>
</dbReference>
<evidence type="ECO:0000313" key="2">
    <source>
        <dbReference type="EMBL" id="RXE60562.1"/>
    </source>
</evidence>